<protein>
    <submittedName>
        <fullName evidence="3">Protein kinase domain-containing protein</fullName>
    </submittedName>
</protein>
<comment type="caution">
    <text evidence="3">The sequence shown here is derived from an EMBL/GenBank/DDBJ whole genome shotgun (WGS) entry which is preliminary data.</text>
</comment>
<dbReference type="Proteomes" id="UP001201812">
    <property type="component" value="Unassembled WGS sequence"/>
</dbReference>
<dbReference type="InterPro" id="IPR000719">
    <property type="entry name" value="Prot_kinase_dom"/>
</dbReference>
<dbReference type="PANTHER" id="PTHR48014:SF21">
    <property type="entry name" value="SERINE_THREONINE-PROTEIN KINASE FRAY2"/>
    <property type="match status" value="1"/>
</dbReference>
<dbReference type="AlphaFoldDB" id="A0AAD4NFG8"/>
<evidence type="ECO:0000256" key="1">
    <source>
        <dbReference type="ARBA" id="ARBA00008874"/>
    </source>
</evidence>
<name>A0AAD4NFG8_9BILA</name>
<evidence type="ECO:0000313" key="4">
    <source>
        <dbReference type="Proteomes" id="UP001201812"/>
    </source>
</evidence>
<dbReference type="Pfam" id="PF00069">
    <property type="entry name" value="Pkinase"/>
    <property type="match status" value="1"/>
</dbReference>
<dbReference type="GO" id="GO:0043539">
    <property type="term" value="F:protein serine/threonine kinase activator activity"/>
    <property type="evidence" value="ECO:0007669"/>
    <property type="project" value="InterPro"/>
</dbReference>
<organism evidence="3 4">
    <name type="scientific">Ditylenchus destructor</name>
    <dbReference type="NCBI Taxonomy" id="166010"/>
    <lineage>
        <taxon>Eukaryota</taxon>
        <taxon>Metazoa</taxon>
        <taxon>Ecdysozoa</taxon>
        <taxon>Nematoda</taxon>
        <taxon>Chromadorea</taxon>
        <taxon>Rhabditida</taxon>
        <taxon>Tylenchina</taxon>
        <taxon>Tylenchomorpha</taxon>
        <taxon>Sphaerularioidea</taxon>
        <taxon>Anguinidae</taxon>
        <taxon>Anguininae</taxon>
        <taxon>Ditylenchus</taxon>
    </lineage>
</organism>
<gene>
    <name evidence="3" type="ORF">DdX_01385</name>
</gene>
<comment type="similarity">
    <text evidence="1">Belongs to the protein kinase superfamily. STE Ser/Thr protein kinase family. STE20 subfamily.</text>
</comment>
<dbReference type="PANTHER" id="PTHR48014">
    <property type="entry name" value="SERINE/THREONINE-PROTEIN KINASE FRAY2"/>
    <property type="match status" value="1"/>
</dbReference>
<dbReference type="GO" id="GO:1902554">
    <property type="term" value="C:serine/threonine protein kinase complex"/>
    <property type="evidence" value="ECO:0007669"/>
    <property type="project" value="TreeGrafter"/>
</dbReference>
<feature type="domain" description="Protein kinase" evidence="2">
    <location>
        <begin position="1"/>
        <end position="284"/>
    </location>
</feature>
<reference evidence="3" key="1">
    <citation type="submission" date="2022-01" db="EMBL/GenBank/DDBJ databases">
        <title>Genome Sequence Resource for Two Populations of Ditylenchus destructor, the Migratory Endoparasitic Phytonematode.</title>
        <authorList>
            <person name="Zhang H."/>
            <person name="Lin R."/>
            <person name="Xie B."/>
        </authorList>
    </citation>
    <scope>NUCLEOTIDE SEQUENCE</scope>
    <source>
        <strain evidence="3">BazhouSP</strain>
    </source>
</reference>
<dbReference type="GO" id="GO:0005524">
    <property type="term" value="F:ATP binding"/>
    <property type="evidence" value="ECO:0007669"/>
    <property type="project" value="InterPro"/>
</dbReference>
<dbReference type="InterPro" id="IPR047173">
    <property type="entry name" value="STRAD_A/B-like"/>
</dbReference>
<keyword evidence="3" id="KW-0808">Transferase</keyword>
<accession>A0AAD4NFG8</accession>
<keyword evidence="3" id="KW-0418">Kinase</keyword>
<dbReference type="SUPFAM" id="SSF56112">
    <property type="entry name" value="Protein kinase-like (PK-like)"/>
    <property type="match status" value="1"/>
</dbReference>
<proteinExistence type="inferred from homology"/>
<dbReference type="GO" id="GO:0006611">
    <property type="term" value="P:protein export from nucleus"/>
    <property type="evidence" value="ECO:0007669"/>
    <property type="project" value="TreeGrafter"/>
</dbReference>
<sequence>MDTLVSLHRNIHLHTKTLAKMVNIKWGVHKPSGSRVIISKTINEATALKGLDILKNAVHPNIVTIVEKYVDGKSLYLCFPVMDLGSVERILNDSYNNGIPEPSIVYILRRVLLAMQYLHSKNIIHRAIRSKNILLNSDGTVKLTGFKHAIHIPDCSRWIGVTNRVHDFHNLDDVFVWLAPEIMKQDLNGYGVESDVYSIGITLCEMGNGFAPFQEMEPLQILFEKLRGSTPFLLDSSTQPTPDGLMNVYERMFTGVLHDVVGNCLCYDENKRPSCEQLLRSPLFTNQNDSLTTFCELLPNSIPLDLVEEPQSKQ</sequence>
<dbReference type="EMBL" id="JAKKPZ010000001">
    <property type="protein sequence ID" value="KAI1729162.1"/>
    <property type="molecule type" value="Genomic_DNA"/>
</dbReference>
<evidence type="ECO:0000259" key="2">
    <source>
        <dbReference type="PROSITE" id="PS50011"/>
    </source>
</evidence>
<evidence type="ECO:0000313" key="3">
    <source>
        <dbReference type="EMBL" id="KAI1729162.1"/>
    </source>
</evidence>
<dbReference type="Gene3D" id="1.10.510.10">
    <property type="entry name" value="Transferase(Phosphotransferase) domain 1"/>
    <property type="match status" value="1"/>
</dbReference>
<keyword evidence="4" id="KW-1185">Reference proteome</keyword>
<dbReference type="GO" id="GO:0004672">
    <property type="term" value="F:protein kinase activity"/>
    <property type="evidence" value="ECO:0007669"/>
    <property type="project" value="InterPro"/>
</dbReference>
<dbReference type="PROSITE" id="PS50011">
    <property type="entry name" value="PROTEIN_KINASE_DOM"/>
    <property type="match status" value="1"/>
</dbReference>
<dbReference type="InterPro" id="IPR011009">
    <property type="entry name" value="Kinase-like_dom_sf"/>
</dbReference>